<dbReference type="AlphaFoldDB" id="A0A4U9VHF2"/>
<evidence type="ECO:0000313" key="1">
    <source>
        <dbReference type="EMBL" id="VTR42744.1"/>
    </source>
</evidence>
<sequence length="37" mass="4211">MLVVGLDSLMRLSSNPFFPYMLKRIDDNIAAQRNKVG</sequence>
<organism evidence="1">
    <name type="scientific">Serratia fonticola</name>
    <dbReference type="NCBI Taxonomy" id="47917"/>
    <lineage>
        <taxon>Bacteria</taxon>
        <taxon>Pseudomonadati</taxon>
        <taxon>Pseudomonadota</taxon>
        <taxon>Gammaproteobacteria</taxon>
        <taxon>Enterobacterales</taxon>
        <taxon>Yersiniaceae</taxon>
        <taxon>Serratia</taxon>
    </lineage>
</organism>
<name>A0A4U9VHF2_SERFO</name>
<gene>
    <name evidence="1" type="ORF">NCTC12965_04860</name>
</gene>
<reference evidence="1" key="1">
    <citation type="submission" date="2019-05" db="EMBL/GenBank/DDBJ databases">
        <authorList>
            <consortium name="Pathogen Informatics"/>
        </authorList>
    </citation>
    <scope>NUCLEOTIDE SEQUENCE [LARGE SCALE GENOMIC DNA]</scope>
    <source>
        <strain evidence="1">NCTC12965</strain>
    </source>
</reference>
<protein>
    <submittedName>
        <fullName evidence="1">Uncharacterized protein</fullName>
    </submittedName>
</protein>
<proteinExistence type="predicted"/>
<dbReference type="EMBL" id="CABEEZ010000106">
    <property type="protein sequence ID" value="VTR42744.1"/>
    <property type="molecule type" value="Genomic_DNA"/>
</dbReference>
<accession>A0A4U9VHF2</accession>